<protein>
    <submittedName>
        <fullName evidence="1">Uncharacterized protein</fullName>
    </submittedName>
</protein>
<accession>A0ABQ2EMI8</accession>
<dbReference type="Proteomes" id="UP000599009">
    <property type="component" value="Unassembled WGS sequence"/>
</dbReference>
<evidence type="ECO:0000313" key="1">
    <source>
        <dbReference type="EMBL" id="GGK17229.1"/>
    </source>
</evidence>
<keyword evidence="2" id="KW-1185">Reference proteome</keyword>
<reference evidence="2" key="1">
    <citation type="journal article" date="2019" name="Int. J. Syst. Evol. Microbiol.">
        <title>The Global Catalogue of Microorganisms (GCM) 10K type strain sequencing project: providing services to taxonomists for standard genome sequencing and annotation.</title>
        <authorList>
            <consortium name="The Broad Institute Genomics Platform"/>
            <consortium name="The Broad Institute Genome Sequencing Center for Infectious Disease"/>
            <person name="Wu L."/>
            <person name="Ma J."/>
        </authorList>
    </citation>
    <scope>NUCLEOTIDE SEQUENCE [LARGE SCALE GENOMIC DNA]</scope>
    <source>
        <strain evidence="2">CGMCC 1.8985</strain>
    </source>
</reference>
<name>A0ABQ2EMI8_9GAMM</name>
<proteinExistence type="predicted"/>
<evidence type="ECO:0000313" key="2">
    <source>
        <dbReference type="Proteomes" id="UP000599009"/>
    </source>
</evidence>
<sequence>MWFAPRCAKPIQPEREHGSANTKYSVSYCHWRFLANGEGIERLDWSLTANQRYSHEREDWHKARKAKADKQGCHVRAEVTAQLVHCEADAESSEEQSVCDQDGELVLMRHILV</sequence>
<comment type="caution">
    <text evidence="1">The sequence shown here is derived from an EMBL/GenBank/DDBJ whole genome shotgun (WGS) entry which is preliminary data.</text>
</comment>
<gene>
    <name evidence="1" type="ORF">GCM10011394_28030</name>
</gene>
<dbReference type="EMBL" id="BMME01000005">
    <property type="protein sequence ID" value="GGK17229.1"/>
    <property type="molecule type" value="Genomic_DNA"/>
</dbReference>
<organism evidence="1 2">
    <name type="scientific">Luteimonas terricola</name>
    <dbReference type="NCBI Taxonomy" id="645597"/>
    <lineage>
        <taxon>Bacteria</taxon>
        <taxon>Pseudomonadati</taxon>
        <taxon>Pseudomonadota</taxon>
        <taxon>Gammaproteobacteria</taxon>
        <taxon>Lysobacterales</taxon>
        <taxon>Lysobacteraceae</taxon>
        <taxon>Luteimonas</taxon>
    </lineage>
</organism>